<dbReference type="Proteomes" id="UP000014923">
    <property type="component" value="Unassembled WGS sequence"/>
</dbReference>
<organism evidence="9 10">
    <name type="scientific">Thermobrachium celere DSM 8682</name>
    <dbReference type="NCBI Taxonomy" id="941824"/>
    <lineage>
        <taxon>Bacteria</taxon>
        <taxon>Bacillati</taxon>
        <taxon>Bacillota</taxon>
        <taxon>Clostridia</taxon>
        <taxon>Eubacteriales</taxon>
        <taxon>Clostridiaceae</taxon>
        <taxon>Thermobrachium</taxon>
    </lineage>
</organism>
<keyword evidence="6 8" id="KW-0139">CF(1)</keyword>
<evidence type="ECO:0000256" key="8">
    <source>
        <dbReference type="HAMAP-Rule" id="MF_01416"/>
    </source>
</evidence>
<evidence type="ECO:0000256" key="6">
    <source>
        <dbReference type="ARBA" id="ARBA00023196"/>
    </source>
</evidence>
<dbReference type="SUPFAM" id="SSF47928">
    <property type="entry name" value="N-terminal domain of the delta subunit of the F1F0-ATP synthase"/>
    <property type="match status" value="1"/>
</dbReference>
<reference evidence="9" key="1">
    <citation type="submission" date="2013-03" db="EMBL/GenBank/DDBJ databases">
        <title>Draft genome sequence of the hydrogen-ethanol-producing anaerobic alkalithermophilic Caloramator celere.</title>
        <authorList>
            <person name="Ciranna A."/>
            <person name="Larjo A."/>
            <person name="Kivisto A."/>
            <person name="Santala V."/>
            <person name="Roos C."/>
            <person name="Karp M."/>
        </authorList>
    </citation>
    <scope>NUCLEOTIDE SEQUENCE [LARGE SCALE GENOMIC DNA]</scope>
    <source>
        <strain evidence="9">DSM 8682</strain>
    </source>
</reference>
<dbReference type="InterPro" id="IPR020781">
    <property type="entry name" value="ATPase_OSCP/d_CS"/>
</dbReference>
<gene>
    <name evidence="8" type="primary">atpH</name>
    <name evidence="9" type="ORF">TCEL_01238</name>
</gene>
<comment type="function">
    <text evidence="8">F(1)F(0) ATP synthase produces ATP from ADP in the presence of a proton or sodium gradient. F-type ATPases consist of two structural domains, F(1) containing the extramembraneous catalytic core and F(0) containing the membrane proton channel, linked together by a central stalk and a peripheral stalk. During catalysis, ATP synthesis in the catalytic domain of F(1) is coupled via a rotary mechanism of the central stalk subunits to proton translocation.</text>
</comment>
<name>R7RMP5_9CLOT</name>
<protein>
    <recommendedName>
        <fullName evidence="8">ATP synthase subunit delta</fullName>
    </recommendedName>
    <alternativeName>
        <fullName evidence="8">ATP synthase F(1) sector subunit delta</fullName>
    </alternativeName>
    <alternativeName>
        <fullName evidence="8">F-type ATPase subunit delta</fullName>
        <shortName evidence="8">F-ATPase subunit delta</shortName>
    </alternativeName>
</protein>
<dbReference type="InterPro" id="IPR000711">
    <property type="entry name" value="ATPase_OSCP/dsu"/>
</dbReference>
<comment type="function">
    <text evidence="8">This protein is part of the stalk that links CF(0) to CF(1). It either transmits conformational changes from CF(0) to CF(1) or is implicated in proton conduction.</text>
</comment>
<dbReference type="PRINTS" id="PR00125">
    <property type="entry name" value="ATPASEDELTA"/>
</dbReference>
<dbReference type="HOGENOM" id="CLU_085114_4_0_9"/>
<keyword evidence="8" id="KW-1003">Cell membrane</keyword>
<evidence type="ECO:0000256" key="7">
    <source>
        <dbReference type="ARBA" id="ARBA00023310"/>
    </source>
</evidence>
<dbReference type="GO" id="GO:0005886">
    <property type="term" value="C:plasma membrane"/>
    <property type="evidence" value="ECO:0007669"/>
    <property type="project" value="UniProtKB-SubCell"/>
</dbReference>
<dbReference type="AlphaFoldDB" id="R7RMP5"/>
<keyword evidence="10" id="KW-1185">Reference proteome</keyword>
<evidence type="ECO:0000313" key="10">
    <source>
        <dbReference type="Proteomes" id="UP000014923"/>
    </source>
</evidence>
<proteinExistence type="inferred from homology"/>
<dbReference type="Pfam" id="PF00213">
    <property type="entry name" value="OSCP"/>
    <property type="match status" value="1"/>
</dbReference>
<dbReference type="OrthoDB" id="9802471at2"/>
<evidence type="ECO:0000256" key="2">
    <source>
        <dbReference type="ARBA" id="ARBA00022448"/>
    </source>
</evidence>
<evidence type="ECO:0000256" key="1">
    <source>
        <dbReference type="ARBA" id="ARBA00004370"/>
    </source>
</evidence>
<sequence length="183" mass="21291">MHELVAAKYAEALLEESINTGNLKECVDDLDKFCKLLNDNKEFYDFLVHPEIKDDEKINVINNSLRGKTPEELIKTIILLITHDRIEDIFLVNEELKSRYYEHIGVKFAQVKTAVELTDEEIELLKNKLKDKYNCEVIIENIVDKSIIGGVYLKVSDETIDETIKGRLERIKRQLLKKDEVII</sequence>
<evidence type="ECO:0000313" key="9">
    <source>
        <dbReference type="EMBL" id="CDF57324.1"/>
    </source>
</evidence>
<dbReference type="Gene3D" id="1.10.520.20">
    <property type="entry name" value="N-terminal domain of the delta subunit of the F1F0-ATP synthase"/>
    <property type="match status" value="1"/>
</dbReference>
<dbReference type="GO" id="GO:0046933">
    <property type="term" value="F:proton-transporting ATP synthase activity, rotational mechanism"/>
    <property type="evidence" value="ECO:0007669"/>
    <property type="project" value="UniProtKB-UniRule"/>
</dbReference>
<dbReference type="RefSeq" id="WP_018660360.1">
    <property type="nucleotide sequence ID" value="NZ_HF952018.1"/>
</dbReference>
<dbReference type="GO" id="GO:0016787">
    <property type="term" value="F:hydrolase activity"/>
    <property type="evidence" value="ECO:0007669"/>
    <property type="project" value="UniProtKB-KW"/>
</dbReference>
<keyword evidence="7 8" id="KW-0066">ATP synthesis</keyword>
<comment type="subcellular location">
    <subcellularLocation>
        <location evidence="8">Cell membrane</location>
        <topology evidence="8">Peripheral membrane protein</topology>
    </subcellularLocation>
    <subcellularLocation>
        <location evidence="1">Membrane</location>
    </subcellularLocation>
</comment>
<dbReference type="EMBL" id="CAVN010000086">
    <property type="protein sequence ID" value="CDF57324.1"/>
    <property type="molecule type" value="Genomic_DNA"/>
</dbReference>
<keyword evidence="9" id="KW-0378">Hydrolase</keyword>
<comment type="similarity">
    <text evidence="8">Belongs to the ATPase delta chain family.</text>
</comment>
<evidence type="ECO:0000256" key="4">
    <source>
        <dbReference type="ARBA" id="ARBA00023065"/>
    </source>
</evidence>
<dbReference type="PROSITE" id="PS00389">
    <property type="entry name" value="ATPASE_DELTA"/>
    <property type="match status" value="1"/>
</dbReference>
<dbReference type="NCBIfam" id="TIGR01145">
    <property type="entry name" value="ATP_synt_delta"/>
    <property type="match status" value="1"/>
</dbReference>
<dbReference type="PANTHER" id="PTHR11910">
    <property type="entry name" value="ATP SYNTHASE DELTA CHAIN"/>
    <property type="match status" value="1"/>
</dbReference>
<dbReference type="GO" id="GO:0045259">
    <property type="term" value="C:proton-transporting ATP synthase complex"/>
    <property type="evidence" value="ECO:0007669"/>
    <property type="project" value="UniProtKB-KW"/>
</dbReference>
<comment type="caution">
    <text evidence="9">The sequence shown here is derived from an EMBL/GenBank/DDBJ whole genome shotgun (WGS) entry which is preliminary data.</text>
</comment>
<dbReference type="SUPFAM" id="SSF160527">
    <property type="entry name" value="V-type ATPase subunit E-like"/>
    <property type="match status" value="1"/>
</dbReference>
<evidence type="ECO:0000256" key="3">
    <source>
        <dbReference type="ARBA" id="ARBA00022781"/>
    </source>
</evidence>
<accession>R7RMP5</accession>
<keyword evidence="4 8" id="KW-0406">Ion transport</keyword>
<dbReference type="eggNOG" id="COG0712">
    <property type="taxonomic scope" value="Bacteria"/>
</dbReference>
<evidence type="ECO:0000256" key="5">
    <source>
        <dbReference type="ARBA" id="ARBA00023136"/>
    </source>
</evidence>
<keyword evidence="2 8" id="KW-0813">Transport</keyword>
<dbReference type="InterPro" id="IPR026015">
    <property type="entry name" value="ATP_synth_OSCP/delta_N_sf"/>
</dbReference>
<keyword evidence="5 8" id="KW-0472">Membrane</keyword>
<dbReference type="HAMAP" id="MF_01416">
    <property type="entry name" value="ATP_synth_delta_bact"/>
    <property type="match status" value="1"/>
</dbReference>
<keyword evidence="3 8" id="KW-0375">Hydrogen ion transport</keyword>